<proteinExistence type="predicted"/>
<protein>
    <submittedName>
        <fullName evidence="1">Uncharacterized protein</fullName>
    </submittedName>
</protein>
<accession>A0A2X2JKL2</accession>
<gene>
    <name evidence="1" type="ORF">NCTC11343_04564</name>
</gene>
<reference evidence="1 2" key="1">
    <citation type="submission" date="2018-06" db="EMBL/GenBank/DDBJ databases">
        <authorList>
            <consortium name="Pathogen Informatics"/>
            <person name="Doyle S."/>
        </authorList>
    </citation>
    <scope>NUCLEOTIDE SEQUENCE [LARGE SCALE GENOMIC DNA]</scope>
    <source>
        <strain evidence="1 2">NCTC11343</strain>
    </source>
</reference>
<dbReference type="EMBL" id="UAUU01000011">
    <property type="protein sequence ID" value="SPZ92541.1"/>
    <property type="molecule type" value="Genomic_DNA"/>
</dbReference>
<dbReference type="Proteomes" id="UP000251241">
    <property type="component" value="Unassembled WGS sequence"/>
</dbReference>
<name>A0A2X2JKL2_SPHMU</name>
<organism evidence="1 2">
    <name type="scientific">Sphingobacterium multivorum</name>
    <dbReference type="NCBI Taxonomy" id="28454"/>
    <lineage>
        <taxon>Bacteria</taxon>
        <taxon>Pseudomonadati</taxon>
        <taxon>Bacteroidota</taxon>
        <taxon>Sphingobacteriia</taxon>
        <taxon>Sphingobacteriales</taxon>
        <taxon>Sphingobacteriaceae</taxon>
        <taxon>Sphingobacterium</taxon>
    </lineage>
</organism>
<dbReference type="AlphaFoldDB" id="A0A2X2JKL2"/>
<evidence type="ECO:0000313" key="2">
    <source>
        <dbReference type="Proteomes" id="UP000251241"/>
    </source>
</evidence>
<evidence type="ECO:0000313" key="1">
    <source>
        <dbReference type="EMBL" id="SPZ92541.1"/>
    </source>
</evidence>
<sequence>MYMHIGGSGSVEQMAAKAKAILDKVKETRGTDPAKGQFTGRTVDNSIDIKRIDAILGIQGEMSSGVYKYTIGRPTLLLPSMAFLYQLFLVITLG</sequence>